<dbReference type="EMBL" id="PUHY01000005">
    <property type="protein sequence ID" value="PQO37188.1"/>
    <property type="molecule type" value="Genomic_DNA"/>
</dbReference>
<gene>
    <name evidence="2" type="ORF">C5Y83_04345</name>
</gene>
<feature type="region of interest" description="Disordered" evidence="1">
    <location>
        <begin position="391"/>
        <end position="486"/>
    </location>
</feature>
<feature type="compositionally biased region" description="Polar residues" evidence="1">
    <location>
        <begin position="391"/>
        <end position="410"/>
    </location>
</feature>
<evidence type="ECO:0000313" key="3">
    <source>
        <dbReference type="Proteomes" id="UP000238322"/>
    </source>
</evidence>
<proteinExistence type="predicted"/>
<organism evidence="2 3">
    <name type="scientific">Blastopirellula marina</name>
    <dbReference type="NCBI Taxonomy" id="124"/>
    <lineage>
        <taxon>Bacteria</taxon>
        <taxon>Pseudomonadati</taxon>
        <taxon>Planctomycetota</taxon>
        <taxon>Planctomycetia</taxon>
        <taxon>Pirellulales</taxon>
        <taxon>Pirellulaceae</taxon>
        <taxon>Blastopirellula</taxon>
    </lineage>
</organism>
<dbReference type="Pfam" id="PF13148">
    <property type="entry name" value="DUF3987"/>
    <property type="match status" value="1"/>
</dbReference>
<comment type="caution">
    <text evidence="2">The sequence shown here is derived from an EMBL/GenBank/DDBJ whole genome shotgun (WGS) entry which is preliminary data.</text>
</comment>
<evidence type="ECO:0000313" key="2">
    <source>
        <dbReference type="EMBL" id="PQO37188.1"/>
    </source>
</evidence>
<dbReference type="InterPro" id="IPR025048">
    <property type="entry name" value="DUF3987"/>
</dbReference>
<dbReference type="OrthoDB" id="279540at2"/>
<sequence>MNRLEYPTSAATGHLLPSFPATALPPALRRYVEGESAASQTPLDLAATWALGVCSAAIRGKVHIEARAGFSQPANLFVAAITSGTDREASLFTRIRRPLEMLEVGRIKAARRVQAEEESRLRQAHLRLKQLEREFSRPQAFKLAQEIADNPLPPVPRTILDDGTTVKLDQVLANQQGRIARFSGEVAARELLSGTTARTHLARHELYRKGFRGESMIVDLRGGARVPLQQTAITCTCAIPWRAIEAIHKRRHQGRGVADCFLFAMPESNLGHRQLASAPLAEEITDQYAQLLEKLEAIEGQATLRLTDEARQRFETWEAEVEMMLAPDGPLAALPAWGDNLSGNTLRIAALLHCLENSPEAQVTRGTIEAAISIARYYLSHSIAALEVMQSPETQTQGTPQSQASSTETSPQDTPPQPVPPATISDAPPALPQASPSSPQRLTPRTPLPGQQLDFPAASSGADPPRPGRPPRKFRGHPIGSGRKKR</sequence>
<dbReference type="RefSeq" id="WP_105328438.1">
    <property type="nucleotide sequence ID" value="NZ_PUHY01000005.1"/>
</dbReference>
<protein>
    <recommendedName>
        <fullName evidence="4">DUF3987 domain-containing protein</fullName>
    </recommendedName>
</protein>
<evidence type="ECO:0008006" key="4">
    <source>
        <dbReference type="Google" id="ProtNLM"/>
    </source>
</evidence>
<feature type="compositionally biased region" description="Basic residues" evidence="1">
    <location>
        <begin position="469"/>
        <end position="486"/>
    </location>
</feature>
<evidence type="ECO:0000256" key="1">
    <source>
        <dbReference type="SAM" id="MobiDB-lite"/>
    </source>
</evidence>
<dbReference type="Proteomes" id="UP000238322">
    <property type="component" value="Unassembled WGS sequence"/>
</dbReference>
<reference evidence="2 3" key="1">
    <citation type="submission" date="2018-02" db="EMBL/GenBank/DDBJ databases">
        <title>Comparative genomes isolates from brazilian mangrove.</title>
        <authorList>
            <person name="Araujo J.E."/>
            <person name="Taketani R.G."/>
            <person name="Silva M.C.P."/>
            <person name="Loureco M.V."/>
            <person name="Andreote F.D."/>
        </authorList>
    </citation>
    <scope>NUCLEOTIDE SEQUENCE [LARGE SCALE GENOMIC DNA]</scope>
    <source>
        <strain evidence="2 3">Hex-1 MGV</strain>
    </source>
</reference>
<dbReference type="AlphaFoldDB" id="A0A2S8FYD0"/>
<name>A0A2S8FYD0_9BACT</name>
<accession>A0A2S8FYD0</accession>